<evidence type="ECO:0000259" key="1">
    <source>
        <dbReference type="PROSITE" id="PS51186"/>
    </source>
</evidence>
<dbReference type="SUPFAM" id="SSF55729">
    <property type="entry name" value="Acyl-CoA N-acyltransferases (Nat)"/>
    <property type="match status" value="1"/>
</dbReference>
<evidence type="ECO:0000313" key="2">
    <source>
        <dbReference type="EMBL" id="MEY9473599.1"/>
    </source>
</evidence>
<name>A0ABV4GNS2_9BRAD</name>
<gene>
    <name evidence="2" type="ORF">ABH992_005998</name>
</gene>
<accession>A0ABV4GNS2</accession>
<sequence length="154" mass="17916">MPDQDLLPNEWLMYRIRIVDASDDDVAETLADLHRLTFFDAAAMPAFDLGAWWMAYHDEEAVAFAGIVPSTHVRNGGYFSRVGVLQRHWGRGLQRRLMRAVEARARRIGWDSIVSDTTDNPVSANNFIQAGYRLFEPETPWAWVHTLYWRKWLH</sequence>
<protein>
    <submittedName>
        <fullName evidence="2">GNAT superfamily N-acetyltransferase</fullName>
    </submittedName>
</protein>
<dbReference type="PROSITE" id="PS51186">
    <property type="entry name" value="GNAT"/>
    <property type="match status" value="1"/>
</dbReference>
<dbReference type="Gene3D" id="3.40.630.30">
    <property type="match status" value="1"/>
</dbReference>
<keyword evidence="3" id="KW-1185">Reference proteome</keyword>
<dbReference type="CDD" id="cd04301">
    <property type="entry name" value="NAT_SF"/>
    <property type="match status" value="1"/>
</dbReference>
<evidence type="ECO:0000313" key="3">
    <source>
        <dbReference type="Proteomes" id="UP001565474"/>
    </source>
</evidence>
<comment type="caution">
    <text evidence="2">The sequence shown here is derived from an EMBL/GenBank/DDBJ whole genome shotgun (WGS) entry which is preliminary data.</text>
</comment>
<feature type="domain" description="N-acetyltransferase" evidence="1">
    <location>
        <begin position="16"/>
        <end position="154"/>
    </location>
</feature>
<reference evidence="2 3" key="1">
    <citation type="submission" date="2024-07" db="EMBL/GenBank/DDBJ databases">
        <title>Genomic Encyclopedia of Type Strains, Phase V (KMG-V): Genome sequencing to study the core and pangenomes of soil and plant-associated prokaryotes.</title>
        <authorList>
            <person name="Whitman W."/>
        </authorList>
    </citation>
    <scope>NUCLEOTIDE SEQUENCE [LARGE SCALE GENOMIC DNA]</scope>
    <source>
        <strain evidence="2 3">USDA 222</strain>
    </source>
</reference>
<dbReference type="InterPro" id="IPR016181">
    <property type="entry name" value="Acyl_CoA_acyltransferase"/>
</dbReference>
<dbReference type="Proteomes" id="UP001565474">
    <property type="component" value="Unassembled WGS sequence"/>
</dbReference>
<organism evidence="2 3">
    <name type="scientific">Bradyrhizobium yuanmingense</name>
    <dbReference type="NCBI Taxonomy" id="108015"/>
    <lineage>
        <taxon>Bacteria</taxon>
        <taxon>Pseudomonadati</taxon>
        <taxon>Pseudomonadota</taxon>
        <taxon>Alphaproteobacteria</taxon>
        <taxon>Hyphomicrobiales</taxon>
        <taxon>Nitrobacteraceae</taxon>
        <taxon>Bradyrhizobium</taxon>
    </lineage>
</organism>
<dbReference type="InterPro" id="IPR000182">
    <property type="entry name" value="GNAT_dom"/>
</dbReference>
<proteinExistence type="predicted"/>
<dbReference type="Pfam" id="PF00583">
    <property type="entry name" value="Acetyltransf_1"/>
    <property type="match status" value="1"/>
</dbReference>
<dbReference type="EMBL" id="JBGBZN010000002">
    <property type="protein sequence ID" value="MEY9473599.1"/>
    <property type="molecule type" value="Genomic_DNA"/>
</dbReference>